<proteinExistence type="inferred from homology"/>
<dbReference type="InterPro" id="IPR051537">
    <property type="entry name" value="DNA_Adenine_Mtase"/>
</dbReference>
<feature type="domain" description="DNA methylase adenine-specific" evidence="11">
    <location>
        <begin position="393"/>
        <end position="636"/>
    </location>
</feature>
<evidence type="ECO:0000256" key="6">
    <source>
        <dbReference type="ARBA" id="ARBA00022747"/>
    </source>
</evidence>
<dbReference type="InterPro" id="IPR003356">
    <property type="entry name" value="DNA_methylase_A-5"/>
</dbReference>
<comment type="caution">
    <text evidence="12">The sequence shown here is derived from an EMBL/GenBank/DDBJ whole genome shotgun (WGS) entry which is preliminary data.</text>
</comment>
<evidence type="ECO:0000313" key="13">
    <source>
        <dbReference type="Proteomes" id="UP000277773"/>
    </source>
</evidence>
<feature type="coiled-coil region" evidence="9">
    <location>
        <begin position="1214"/>
        <end position="1244"/>
    </location>
</feature>
<keyword evidence="3" id="KW-0489">Methyltransferase</keyword>
<dbReference type="Gene3D" id="3.90.220.20">
    <property type="entry name" value="DNA methylase specificity domains"/>
    <property type="match status" value="2"/>
</dbReference>
<evidence type="ECO:0000256" key="8">
    <source>
        <dbReference type="ARBA" id="ARBA00047942"/>
    </source>
</evidence>
<dbReference type="InterPro" id="IPR044946">
    <property type="entry name" value="Restrct_endonuc_typeI_TRD_sf"/>
</dbReference>
<dbReference type="Pfam" id="PF01420">
    <property type="entry name" value="Methylase_S"/>
    <property type="match status" value="2"/>
</dbReference>
<evidence type="ECO:0000256" key="7">
    <source>
        <dbReference type="ARBA" id="ARBA00023125"/>
    </source>
</evidence>
<gene>
    <name evidence="12" type="primary">hsdS</name>
    <name evidence="12" type="ORF">D8786_04710</name>
</gene>
<comment type="catalytic activity">
    <reaction evidence="8">
        <text>a 2'-deoxyadenosine in DNA + S-adenosyl-L-methionine = an N(6)-methyl-2'-deoxyadenosine in DNA + S-adenosyl-L-homocysteine + H(+)</text>
        <dbReference type="Rhea" id="RHEA:15197"/>
        <dbReference type="Rhea" id="RHEA-COMP:12418"/>
        <dbReference type="Rhea" id="RHEA-COMP:12419"/>
        <dbReference type="ChEBI" id="CHEBI:15378"/>
        <dbReference type="ChEBI" id="CHEBI:57856"/>
        <dbReference type="ChEBI" id="CHEBI:59789"/>
        <dbReference type="ChEBI" id="CHEBI:90615"/>
        <dbReference type="ChEBI" id="CHEBI:90616"/>
        <dbReference type="EC" id="2.1.1.72"/>
    </reaction>
</comment>
<keyword evidence="6" id="KW-0680">Restriction system</keyword>
<dbReference type="EC" id="2.1.1.72" evidence="2"/>
<dbReference type="Pfam" id="PF02384">
    <property type="entry name" value="N6_Mtase"/>
    <property type="match status" value="1"/>
</dbReference>
<keyword evidence="7" id="KW-0238">DNA-binding</keyword>
<evidence type="ECO:0000313" key="12">
    <source>
        <dbReference type="EMBL" id="RSJ98503.1"/>
    </source>
</evidence>
<evidence type="ECO:0000256" key="5">
    <source>
        <dbReference type="ARBA" id="ARBA00022691"/>
    </source>
</evidence>
<dbReference type="GO" id="GO:0003677">
    <property type="term" value="F:DNA binding"/>
    <property type="evidence" value="ECO:0007669"/>
    <property type="project" value="UniProtKB-KW"/>
</dbReference>
<dbReference type="InterPro" id="IPR002052">
    <property type="entry name" value="DNA_methylase_N6_adenine_CS"/>
</dbReference>
<accession>A0A428HRL3</accession>
<keyword evidence="9" id="KW-0175">Coiled coil</keyword>
<dbReference type="GO" id="GO:0009307">
    <property type="term" value="P:DNA restriction-modification system"/>
    <property type="evidence" value="ECO:0007669"/>
    <property type="project" value="UniProtKB-KW"/>
</dbReference>
<evidence type="ECO:0000256" key="9">
    <source>
        <dbReference type="SAM" id="Coils"/>
    </source>
</evidence>
<dbReference type="CDD" id="cd02440">
    <property type="entry name" value="AdoMet_MTases"/>
    <property type="match status" value="1"/>
</dbReference>
<comment type="similarity">
    <text evidence="1">Belongs to the type-I restriction system S methylase family.</text>
</comment>
<dbReference type="PANTHER" id="PTHR42933">
    <property type="entry name" value="SLR6095 PROTEIN"/>
    <property type="match status" value="1"/>
</dbReference>
<dbReference type="SUPFAM" id="SSF53335">
    <property type="entry name" value="S-adenosyl-L-methionine-dependent methyltransferases"/>
    <property type="match status" value="1"/>
</dbReference>
<feature type="domain" description="Type I restriction modification DNA specificity" evidence="10">
    <location>
        <begin position="1097"/>
        <end position="1239"/>
    </location>
</feature>
<dbReference type="PROSITE" id="PS00092">
    <property type="entry name" value="N6_MTASE"/>
    <property type="match status" value="1"/>
</dbReference>
<evidence type="ECO:0000259" key="11">
    <source>
        <dbReference type="Pfam" id="PF02384"/>
    </source>
</evidence>
<evidence type="ECO:0000256" key="1">
    <source>
        <dbReference type="ARBA" id="ARBA00010923"/>
    </source>
</evidence>
<dbReference type="PRINTS" id="PR00507">
    <property type="entry name" value="N12N6MTFRASE"/>
</dbReference>
<keyword evidence="4" id="KW-0808">Transferase</keyword>
<sequence>MANIEPWLKALNFNEIQKDNLFELEINSHKIEINIGEEKISYPNLKEIGRDTTTNFSAEENFVVLDIIVGLLKQGYLPNQISIEKGYKLGHNTKSGNADVTIDDYEGNPFLIIEAKTFGPEFDKEWKNTLLDGGQLFSYEKQENKAQALVLYASKVIESSIERIYHVIHLKDNDEFLATIDNPKSYKNAKGGNDKFEVWRDTYQQDFRTTGVLEQTIKPFEIGKIKSTVSELKEITHGEVQKKYNQFATILRKYNVGGRENAFDKLVNLFLAKIVDEEQNQDDLKFNWKGVAHDTYFDLVDRLQRLYQVGMEKFLNERVSYVAEQDIEDAFRLRKDAAKDAIFKYFKELKYFSNNDFTFLDVYNEQLFYQNSRILVEVVQMLQDMKLKTEEQNQFLGDLFEGFLDNGVKQSEGQFFTPLPIVKFIVSSLPLEKINQNTSIPKVIDYASGAGHFLNEYAEQIKKYVDETKLHDCYSAIYGIEKEYRLSKVAKVSAFMYGQDNINIIYGDALDEQNQIEDSTFSVVVANPPYSVKGFLETLSEKQREKYNLSSHVDRLETNNSIELFFLERAEQLLKSEGVAGIIVPSSVLSNGGLYAKARKRLLENFEIIAIAEFGSKTFGSTGTNTIAFFLRKKKYPPNEADNYRYAIERWFNNTDVETSDISIVQNYCETVGLNYDLYCELQTNEFKNLLEVELFQEYKEVFEKSSIAKNIRKKRITKKYTEDNRKSEYQKVFYGFIKELEQEKVFYFALAKSQQNSVIIVKSSTDNTEIKRFLGYEWSKRKGQEGIKYLGTTISVEEMEVSKNQAINSIQTPLFNPIDLEDDSKINTIIRNNFNNESLTIPSELKEFVSAISLIDMLDFTQTSFDAQIKTNLERKIEISSKYPVEKISKPELGIEIIKGVTFDKNKQSTEETSVQVLTSDNITTDGRLEIKKIININPSVIFDNDKKLRKNDIFMTLSSGSKKHVGKVAFIDNDTEYYAGGFMGIIRINSTSILPKYLFELLNSSKYREIIQNESSGSNINNLSNAITQIKIPVPPNDIQEQIISEVDKLDEQYQNSRMKIEDYRKQIIKIFESLDVLGGEIYRLSSNDFTLMIGKRVLNKELTEEGIPVYSANVFEPLGLIDKDIIKDFSKPSILWGIDGDWMVNTIPANLPFYPTDHAGVLRINTDKIHYRYLAHKLKQEGTREGFSRSYRASIGQIEKLTVIIPPIKQQNEAILKIEEIENLIEKEEKIINIIENQKIEIINNFLI</sequence>
<dbReference type="InterPro" id="IPR029063">
    <property type="entry name" value="SAM-dependent_MTases_sf"/>
</dbReference>
<dbReference type="EMBL" id="RJPY01000004">
    <property type="protein sequence ID" value="RSJ98503.1"/>
    <property type="molecule type" value="Genomic_DNA"/>
</dbReference>
<dbReference type="AlphaFoldDB" id="A0A428HRL3"/>
<name>A0A428HRL3_STRMT</name>
<reference evidence="12 13" key="1">
    <citation type="submission" date="2018-11" db="EMBL/GenBank/DDBJ databases">
        <title>Species Designations Belie Phenotypic and Genotypic Heterogeneity in Oral Streptococci.</title>
        <authorList>
            <person name="Velsko I."/>
        </authorList>
    </citation>
    <scope>NUCLEOTIDE SEQUENCE [LARGE SCALE GENOMIC DNA]</scope>
    <source>
        <strain evidence="12 13">BCC08</strain>
    </source>
</reference>
<dbReference type="InterPro" id="IPR000055">
    <property type="entry name" value="Restrct_endonuc_typeI_TRD"/>
</dbReference>
<dbReference type="RefSeq" id="WP_125851888.1">
    <property type="nucleotide sequence ID" value="NZ_RJPY01000004.1"/>
</dbReference>
<dbReference type="Gene3D" id="3.40.50.150">
    <property type="entry name" value="Vaccinia Virus protein VP39"/>
    <property type="match status" value="1"/>
</dbReference>
<dbReference type="GO" id="GO:0032259">
    <property type="term" value="P:methylation"/>
    <property type="evidence" value="ECO:0007669"/>
    <property type="project" value="UniProtKB-KW"/>
</dbReference>
<dbReference type="GO" id="GO:0008170">
    <property type="term" value="F:N-methyltransferase activity"/>
    <property type="evidence" value="ECO:0007669"/>
    <property type="project" value="InterPro"/>
</dbReference>
<dbReference type="GO" id="GO:0009007">
    <property type="term" value="F:site-specific DNA-methyltransferase (adenine-specific) activity"/>
    <property type="evidence" value="ECO:0007669"/>
    <property type="project" value="UniProtKB-EC"/>
</dbReference>
<keyword evidence="5" id="KW-0949">S-adenosyl-L-methionine</keyword>
<evidence type="ECO:0000256" key="2">
    <source>
        <dbReference type="ARBA" id="ARBA00011900"/>
    </source>
</evidence>
<evidence type="ECO:0000256" key="3">
    <source>
        <dbReference type="ARBA" id="ARBA00022603"/>
    </source>
</evidence>
<dbReference type="SUPFAM" id="SSF116734">
    <property type="entry name" value="DNA methylase specificity domain"/>
    <property type="match status" value="2"/>
</dbReference>
<dbReference type="CDD" id="cd17252">
    <property type="entry name" value="RMtype1_S_EcoKI-TRD1-CR1_like"/>
    <property type="match status" value="1"/>
</dbReference>
<evidence type="ECO:0000259" key="10">
    <source>
        <dbReference type="Pfam" id="PF01420"/>
    </source>
</evidence>
<protein>
    <recommendedName>
        <fullName evidence="2">site-specific DNA-methyltransferase (adenine-specific)</fullName>
        <ecNumber evidence="2">2.1.1.72</ecNumber>
    </recommendedName>
</protein>
<feature type="domain" description="Type I restriction modification DNA specificity" evidence="10">
    <location>
        <begin position="897"/>
        <end position="1057"/>
    </location>
</feature>
<organism evidence="12 13">
    <name type="scientific">Streptococcus mitis</name>
    <dbReference type="NCBI Taxonomy" id="28037"/>
    <lineage>
        <taxon>Bacteria</taxon>
        <taxon>Bacillati</taxon>
        <taxon>Bacillota</taxon>
        <taxon>Bacilli</taxon>
        <taxon>Lactobacillales</taxon>
        <taxon>Streptococcaceae</taxon>
        <taxon>Streptococcus</taxon>
        <taxon>Streptococcus mitis group</taxon>
    </lineage>
</organism>
<dbReference type="PANTHER" id="PTHR42933:SF3">
    <property type="entry name" value="TYPE I RESTRICTION ENZYME MJAVIII METHYLASE SUBUNIT"/>
    <property type="match status" value="1"/>
</dbReference>
<dbReference type="Proteomes" id="UP000277773">
    <property type="component" value="Unassembled WGS sequence"/>
</dbReference>
<evidence type="ECO:0000256" key="4">
    <source>
        <dbReference type="ARBA" id="ARBA00022679"/>
    </source>
</evidence>